<accession>A0A401UTJ7</accession>
<dbReference type="SMART" id="SM00072">
    <property type="entry name" value="GuKc"/>
    <property type="match status" value="1"/>
</dbReference>
<dbReference type="PROSITE" id="PS50052">
    <property type="entry name" value="GUANYLATE_KINASE_2"/>
    <property type="match status" value="1"/>
</dbReference>
<dbReference type="RefSeq" id="WP_125005932.1">
    <property type="nucleotide sequence ID" value="NZ_BHYK01000045.1"/>
</dbReference>
<dbReference type="OrthoDB" id="1033810at2"/>
<comment type="caution">
    <text evidence="2">The sequence shown here is derived from an EMBL/GenBank/DDBJ whole genome shotgun (WGS) entry which is preliminary data.</text>
</comment>
<keyword evidence="2" id="KW-0808">Transferase</keyword>
<evidence type="ECO:0000313" key="3">
    <source>
        <dbReference type="Proteomes" id="UP000287872"/>
    </source>
</evidence>
<proteinExistence type="predicted"/>
<gene>
    <name evidence="2" type="ORF">Ctaglu_45050</name>
</gene>
<name>A0A401UTJ7_9CLOT</name>
<dbReference type="EMBL" id="BHYK01000045">
    <property type="protein sequence ID" value="GCD12882.1"/>
    <property type="molecule type" value="Genomic_DNA"/>
</dbReference>
<dbReference type="Proteomes" id="UP000287872">
    <property type="component" value="Unassembled WGS sequence"/>
</dbReference>
<dbReference type="PANTHER" id="PTHR23122">
    <property type="entry name" value="MEMBRANE-ASSOCIATED GUANYLATE KINASE MAGUK"/>
    <property type="match status" value="1"/>
</dbReference>
<dbReference type="AlphaFoldDB" id="A0A401UTJ7"/>
<dbReference type="SUPFAM" id="SSF52540">
    <property type="entry name" value="P-loop containing nucleoside triphosphate hydrolases"/>
    <property type="match status" value="1"/>
</dbReference>
<dbReference type="InterPro" id="IPR008144">
    <property type="entry name" value="Guanylate_kin-like_dom"/>
</dbReference>
<protein>
    <submittedName>
        <fullName evidence="2">Guanylate kinase</fullName>
    </submittedName>
</protein>
<keyword evidence="3" id="KW-1185">Reference proteome</keyword>
<dbReference type="Gene3D" id="3.40.50.300">
    <property type="entry name" value="P-loop containing nucleotide triphosphate hydrolases"/>
    <property type="match status" value="1"/>
</dbReference>
<evidence type="ECO:0000259" key="1">
    <source>
        <dbReference type="PROSITE" id="PS50052"/>
    </source>
</evidence>
<dbReference type="InterPro" id="IPR008145">
    <property type="entry name" value="GK/Ca_channel_bsu"/>
</dbReference>
<dbReference type="GO" id="GO:0016301">
    <property type="term" value="F:kinase activity"/>
    <property type="evidence" value="ECO:0007669"/>
    <property type="project" value="UniProtKB-KW"/>
</dbReference>
<dbReference type="InterPro" id="IPR050716">
    <property type="entry name" value="MAGUK"/>
</dbReference>
<dbReference type="Pfam" id="PF00625">
    <property type="entry name" value="Guanylate_kin"/>
    <property type="match status" value="1"/>
</dbReference>
<dbReference type="InterPro" id="IPR027417">
    <property type="entry name" value="P-loop_NTPase"/>
</dbReference>
<organism evidence="2 3">
    <name type="scientific">Clostridium tagluense</name>
    <dbReference type="NCBI Taxonomy" id="360422"/>
    <lineage>
        <taxon>Bacteria</taxon>
        <taxon>Bacillati</taxon>
        <taxon>Bacillota</taxon>
        <taxon>Clostridia</taxon>
        <taxon>Eubacteriales</taxon>
        <taxon>Clostridiaceae</taxon>
        <taxon>Clostridium</taxon>
    </lineage>
</organism>
<reference evidence="2 3" key="1">
    <citation type="submission" date="2018-11" db="EMBL/GenBank/DDBJ databases">
        <title>Genome sequencing and assembly of Clostridium tagluense strain A121.</title>
        <authorList>
            <person name="Murakami T."/>
            <person name="Segawa T."/>
            <person name="Shcherbakova V.A."/>
            <person name="Mori H."/>
            <person name="Yoshimura Y."/>
        </authorList>
    </citation>
    <scope>NUCLEOTIDE SEQUENCE [LARGE SCALE GENOMIC DNA]</scope>
    <source>
        <strain evidence="2 3">A121</strain>
    </source>
</reference>
<dbReference type="PROSITE" id="PS00856">
    <property type="entry name" value="GUANYLATE_KINASE_1"/>
    <property type="match status" value="1"/>
</dbReference>
<evidence type="ECO:0000313" key="2">
    <source>
        <dbReference type="EMBL" id="GCD12882.1"/>
    </source>
</evidence>
<feature type="domain" description="Guanylate kinase-like" evidence="1">
    <location>
        <begin position="2"/>
        <end position="178"/>
    </location>
</feature>
<dbReference type="InterPro" id="IPR020590">
    <property type="entry name" value="Guanylate_kinase_CS"/>
</dbReference>
<keyword evidence="2" id="KW-0418">Kinase</keyword>
<sequence length="180" mass="20786">MHKLICIIGKSGVGKSTIEKEVENQGLKRVISYSTRSPREGEVNGDTYWFVSDTLFNVYLKQGQFSEMSIYNNWRYGTNKNDIKLEEGNHVEVVNPDGYRQLIESLGKENIIGIYLTVDDKERLLRALNREESPNCSEICRRFTSDLTDFKNFEDEVDLVIENVTIDDTVNKILETLHNK</sequence>